<feature type="transmembrane region" description="Helical" evidence="1">
    <location>
        <begin position="26"/>
        <end position="46"/>
    </location>
</feature>
<evidence type="ECO:0000313" key="2">
    <source>
        <dbReference type="EMBL" id="CUS35465.1"/>
    </source>
</evidence>
<evidence type="ECO:0000256" key="1">
    <source>
        <dbReference type="SAM" id="Phobius"/>
    </source>
</evidence>
<dbReference type="STRING" id="1742973.COMA2_20281"/>
<dbReference type="AlphaFoldDB" id="A0A0S4LF26"/>
<protein>
    <submittedName>
        <fullName evidence="2">Uncharacterized protein</fullName>
    </submittedName>
</protein>
<organism evidence="2 3">
    <name type="scientific">Candidatus Nitrospira nitrificans</name>
    <dbReference type="NCBI Taxonomy" id="1742973"/>
    <lineage>
        <taxon>Bacteria</taxon>
        <taxon>Pseudomonadati</taxon>
        <taxon>Nitrospirota</taxon>
        <taxon>Nitrospiria</taxon>
        <taxon>Nitrospirales</taxon>
        <taxon>Nitrospiraceae</taxon>
        <taxon>Nitrospira</taxon>
    </lineage>
</organism>
<keyword evidence="1" id="KW-0472">Membrane</keyword>
<dbReference type="EMBL" id="CZPZ01000012">
    <property type="protein sequence ID" value="CUS35465.1"/>
    <property type="molecule type" value="Genomic_DNA"/>
</dbReference>
<keyword evidence="1" id="KW-1133">Transmembrane helix</keyword>
<accession>A0A0S4LF26</accession>
<reference evidence="3" key="1">
    <citation type="submission" date="2015-10" db="EMBL/GenBank/DDBJ databases">
        <authorList>
            <person name="Luecker S."/>
            <person name="Luecker S."/>
        </authorList>
    </citation>
    <scope>NUCLEOTIDE SEQUENCE [LARGE SCALE GENOMIC DNA]</scope>
</reference>
<proteinExistence type="predicted"/>
<sequence length="165" mass="18083">METLLDRTGSRAIRAVRLTLNMEGYMIGQGIFKFLVIALIVILSSLSQDAQAQTIYPQSSGRIHDRANRVWAQEFSIEKTTKTLRFKTGAVSKKCIPSGDKGAWVSIVLVDKKGNTVATYDNVAIANVENAENVFSRQGDLSQIPIEIMDDTASFIPIMKGQAGC</sequence>
<evidence type="ECO:0000313" key="3">
    <source>
        <dbReference type="Proteomes" id="UP000198736"/>
    </source>
</evidence>
<dbReference type="Proteomes" id="UP000198736">
    <property type="component" value="Unassembled WGS sequence"/>
</dbReference>
<keyword evidence="1" id="KW-0812">Transmembrane</keyword>
<keyword evidence="3" id="KW-1185">Reference proteome</keyword>
<gene>
    <name evidence="2" type="ORF">COMA2_20281</name>
</gene>
<name>A0A0S4LF26_9BACT</name>